<evidence type="ECO:0000256" key="1">
    <source>
        <dbReference type="ARBA" id="ARBA00004651"/>
    </source>
</evidence>
<name>A0ABU1JS05_9PROT</name>
<feature type="transmembrane region" description="Helical" evidence="6">
    <location>
        <begin position="294"/>
        <end position="313"/>
    </location>
</feature>
<accession>A0ABU1JS05</accession>
<evidence type="ECO:0000256" key="4">
    <source>
        <dbReference type="ARBA" id="ARBA00022989"/>
    </source>
</evidence>
<keyword evidence="4 6" id="KW-1133">Transmembrane helix</keyword>
<evidence type="ECO:0000256" key="2">
    <source>
        <dbReference type="ARBA" id="ARBA00022475"/>
    </source>
</evidence>
<evidence type="ECO:0000256" key="6">
    <source>
        <dbReference type="SAM" id="Phobius"/>
    </source>
</evidence>
<evidence type="ECO:0000256" key="3">
    <source>
        <dbReference type="ARBA" id="ARBA00022692"/>
    </source>
</evidence>
<feature type="transmembrane region" description="Helical" evidence="6">
    <location>
        <begin position="49"/>
        <end position="76"/>
    </location>
</feature>
<gene>
    <name evidence="7" type="ORF">E9232_003925</name>
</gene>
<reference evidence="7 8" key="1">
    <citation type="submission" date="2023-07" db="EMBL/GenBank/DDBJ databases">
        <title>Sorghum-associated microbial communities from plants grown in Nebraska, USA.</title>
        <authorList>
            <person name="Schachtman D."/>
        </authorList>
    </citation>
    <scope>NUCLEOTIDE SEQUENCE [LARGE SCALE GENOMIC DNA]</scope>
    <source>
        <strain evidence="7 8">584</strain>
    </source>
</reference>
<feature type="transmembrane region" description="Helical" evidence="6">
    <location>
        <begin position="16"/>
        <end position="37"/>
    </location>
</feature>
<comment type="subcellular location">
    <subcellularLocation>
        <location evidence="1">Cell membrane</location>
        <topology evidence="1">Multi-pass membrane protein</topology>
    </subcellularLocation>
</comment>
<keyword evidence="5 6" id="KW-0472">Membrane</keyword>
<feature type="transmembrane region" description="Helical" evidence="6">
    <location>
        <begin position="171"/>
        <end position="190"/>
    </location>
</feature>
<dbReference type="Proteomes" id="UP001262410">
    <property type="component" value="Unassembled WGS sequence"/>
</dbReference>
<comment type="caution">
    <text evidence="7">The sequence shown here is derived from an EMBL/GenBank/DDBJ whole genome shotgun (WGS) entry which is preliminary data.</text>
</comment>
<keyword evidence="2" id="KW-1003">Cell membrane</keyword>
<dbReference type="EMBL" id="JAVDPW010000006">
    <property type="protein sequence ID" value="MDR6291399.1"/>
    <property type="molecule type" value="Genomic_DNA"/>
</dbReference>
<evidence type="ECO:0000313" key="8">
    <source>
        <dbReference type="Proteomes" id="UP001262410"/>
    </source>
</evidence>
<keyword evidence="3 6" id="KW-0812">Transmembrane</keyword>
<feature type="transmembrane region" description="Helical" evidence="6">
    <location>
        <begin position="258"/>
        <end position="282"/>
    </location>
</feature>
<dbReference type="CDD" id="cd06581">
    <property type="entry name" value="TM_PBP1_LivM_like"/>
    <property type="match status" value="1"/>
</dbReference>
<dbReference type="PANTHER" id="PTHR30482">
    <property type="entry name" value="HIGH-AFFINITY BRANCHED-CHAIN AMINO ACID TRANSPORT SYSTEM PERMEASE"/>
    <property type="match status" value="1"/>
</dbReference>
<evidence type="ECO:0000256" key="5">
    <source>
        <dbReference type="ARBA" id="ARBA00023136"/>
    </source>
</evidence>
<evidence type="ECO:0000313" key="7">
    <source>
        <dbReference type="EMBL" id="MDR6291399.1"/>
    </source>
</evidence>
<keyword evidence="8" id="KW-1185">Reference proteome</keyword>
<sequence>MVTTEAPASPSALRSAWPALLIFAVLALVPVVAPLLGAGSYALTIVSRIMIFAIAAVSLDLILGYGGLVSFGHAAFIGLGAYAVGILADAGVGEGLVLLPAAMLAAAVFALLTGAISLKTRGVHFIMITLAFGQMAYFTMTSLSAYGGDDGLTLWAKPLVAGFKWLNDRSAFHYVVLALLIAAWGLCRAVTRSRFGRVLRGCRENEERMRALGYDPFAYRLAAYVIAGAIAGLAGALLAIQADFISPAYMSWQRSGELIVMVVLGGIGSLHGAIIGAAAFLLTEELLSGVTEHWRLIFGPLLILVVLFLRGGLGGLLGKIRHD</sequence>
<proteinExistence type="predicted"/>
<organism evidence="7 8">
    <name type="scientific">Inquilinus ginsengisoli</name>
    <dbReference type="NCBI Taxonomy" id="363840"/>
    <lineage>
        <taxon>Bacteria</taxon>
        <taxon>Pseudomonadati</taxon>
        <taxon>Pseudomonadota</taxon>
        <taxon>Alphaproteobacteria</taxon>
        <taxon>Rhodospirillales</taxon>
        <taxon>Rhodospirillaceae</taxon>
        <taxon>Inquilinus</taxon>
    </lineage>
</organism>
<feature type="transmembrane region" description="Helical" evidence="6">
    <location>
        <begin position="96"/>
        <end position="118"/>
    </location>
</feature>
<dbReference type="Pfam" id="PF02653">
    <property type="entry name" value="BPD_transp_2"/>
    <property type="match status" value="1"/>
</dbReference>
<protein>
    <submittedName>
        <fullName evidence="7">Branched-chain amino acid transport system permease protein</fullName>
    </submittedName>
</protein>
<dbReference type="PANTHER" id="PTHR30482:SF17">
    <property type="entry name" value="ABC TRANSPORTER ATP-BINDING PROTEIN"/>
    <property type="match status" value="1"/>
</dbReference>
<feature type="transmembrane region" description="Helical" evidence="6">
    <location>
        <begin position="217"/>
        <end position="238"/>
    </location>
</feature>
<feature type="transmembrane region" description="Helical" evidence="6">
    <location>
        <begin position="125"/>
        <end position="146"/>
    </location>
</feature>
<dbReference type="InterPro" id="IPR001851">
    <property type="entry name" value="ABC_transp_permease"/>
</dbReference>
<dbReference type="InterPro" id="IPR043428">
    <property type="entry name" value="LivM-like"/>
</dbReference>